<dbReference type="EMBL" id="CP017157">
    <property type="protein sequence ID" value="AOP47123.1"/>
    <property type="molecule type" value="Genomic_DNA"/>
</dbReference>
<sequence>MREVAVVAFGQSRHVRDSAETSEVEMLMPVLHDVLARTGLTAGEIDFTCSGSADYLAGRAFSFTMALDGVGAWPPISESHVEMDGAWALYEAWVKILTGEAETALVYAYGKSSPGEVRDVLTRQLDPYYLAPLWPDSVALAALQARALIDAGLTDERELAGIAARSRAAAAANPYAQLRGAVPVGEPLAAPLRTGDCPPVSDGAAAVVLAAGDTARRLTERPAWIRGLDHRIEAHSPGVRDLTDSPSTRLAAERAGYFERPVDTAELHAPFTSQEVVLRRALDLGGTAGADVRINPSGGALAANPVMAAGLIRIGEAAARIQRGESERALAHATSGPCLQQNLVAVLEGEAR</sequence>
<dbReference type="Gene3D" id="3.40.47.10">
    <property type="match status" value="1"/>
</dbReference>
<dbReference type="NCBIfam" id="NF005924">
    <property type="entry name" value="PRK07937.1"/>
    <property type="match status" value="1"/>
</dbReference>
<dbReference type="RefSeq" id="WP_069569079.1">
    <property type="nucleotide sequence ID" value="NZ_CP017157.1"/>
</dbReference>
<reference evidence="1 2" key="1">
    <citation type="submission" date="2016-09" db="EMBL/GenBank/DDBJ databases">
        <title>Complete genome sequencing of Streptomyces lydicus 103 and metabolic pathways analysis of antibiotic biosynthesis.</title>
        <authorList>
            <person name="Jia N."/>
            <person name="Ding M.-Z."/>
            <person name="Gao F."/>
            <person name="Yuan Y.-J."/>
        </authorList>
    </citation>
    <scope>NUCLEOTIDE SEQUENCE [LARGE SCALE GENOMIC DNA]</scope>
    <source>
        <strain evidence="1 2">103</strain>
    </source>
</reference>
<dbReference type="SUPFAM" id="SSF53901">
    <property type="entry name" value="Thiolase-like"/>
    <property type="match status" value="1"/>
</dbReference>
<protein>
    <submittedName>
        <fullName evidence="1">Lipid-transfer protein</fullName>
    </submittedName>
</protein>
<dbReference type="OrthoDB" id="3741563at2"/>
<dbReference type="InterPro" id="IPR002155">
    <property type="entry name" value="Thiolase"/>
</dbReference>
<dbReference type="PIRSF" id="PIRSF000429">
    <property type="entry name" value="Ac-CoA_Ac_transf"/>
    <property type="match status" value="1"/>
</dbReference>
<dbReference type="AlphaFoldDB" id="A0A1D7VK32"/>
<proteinExistence type="predicted"/>
<name>A0A1D7VK32_9ACTN</name>
<evidence type="ECO:0000313" key="1">
    <source>
        <dbReference type="EMBL" id="AOP47123.1"/>
    </source>
</evidence>
<gene>
    <name evidence="1" type="ORF">SL103_13420</name>
</gene>
<keyword evidence="2" id="KW-1185">Reference proteome</keyword>
<evidence type="ECO:0000313" key="2">
    <source>
        <dbReference type="Proteomes" id="UP000094094"/>
    </source>
</evidence>
<dbReference type="InterPro" id="IPR016039">
    <property type="entry name" value="Thiolase-like"/>
</dbReference>
<dbReference type="PANTHER" id="PTHR42870">
    <property type="entry name" value="ACETYL-COA C-ACETYLTRANSFERASE"/>
    <property type="match status" value="1"/>
</dbReference>
<organism evidence="1 2">
    <name type="scientific">Streptomyces lydicus</name>
    <dbReference type="NCBI Taxonomy" id="47763"/>
    <lineage>
        <taxon>Bacteria</taxon>
        <taxon>Bacillati</taxon>
        <taxon>Actinomycetota</taxon>
        <taxon>Actinomycetes</taxon>
        <taxon>Kitasatosporales</taxon>
        <taxon>Streptomycetaceae</taxon>
        <taxon>Streptomyces</taxon>
    </lineage>
</organism>
<accession>A0A1D7VK32</accession>
<dbReference type="PANTHER" id="PTHR42870:SF1">
    <property type="entry name" value="NON-SPECIFIC LIPID-TRANSFER PROTEIN-LIKE 2"/>
    <property type="match status" value="1"/>
</dbReference>
<dbReference type="Proteomes" id="UP000094094">
    <property type="component" value="Chromosome"/>
</dbReference>
<dbReference type="KEGG" id="slc:SL103_13420"/>
<dbReference type="GO" id="GO:0016747">
    <property type="term" value="F:acyltransferase activity, transferring groups other than amino-acyl groups"/>
    <property type="evidence" value="ECO:0007669"/>
    <property type="project" value="InterPro"/>
</dbReference>